<evidence type="ECO:0000313" key="3">
    <source>
        <dbReference type="EMBL" id="GAA1685937.1"/>
    </source>
</evidence>
<evidence type="ECO:0000313" key="4">
    <source>
        <dbReference type="Proteomes" id="UP001500618"/>
    </source>
</evidence>
<name>A0ABN2HDZ9_9ACTN</name>
<feature type="domain" description="Protein-glutamine gamma-glutamyltransferase-like C-terminal" evidence="2">
    <location>
        <begin position="135"/>
        <end position="201"/>
    </location>
</feature>
<dbReference type="Pfam" id="PF13559">
    <property type="entry name" value="DUF4129"/>
    <property type="match status" value="1"/>
</dbReference>
<keyword evidence="4" id="KW-1185">Reference proteome</keyword>
<keyword evidence="1" id="KW-0812">Transmembrane</keyword>
<dbReference type="Proteomes" id="UP001500618">
    <property type="component" value="Unassembled WGS sequence"/>
</dbReference>
<accession>A0ABN2HDZ9</accession>
<protein>
    <submittedName>
        <fullName evidence="3">DUF4129 domain-containing protein</fullName>
    </submittedName>
</protein>
<keyword evidence="1" id="KW-0472">Membrane</keyword>
<evidence type="ECO:0000256" key="1">
    <source>
        <dbReference type="SAM" id="Phobius"/>
    </source>
</evidence>
<comment type="caution">
    <text evidence="3">The sequence shown here is derived from an EMBL/GenBank/DDBJ whole genome shotgun (WGS) entry which is preliminary data.</text>
</comment>
<dbReference type="EMBL" id="BAAANY010000014">
    <property type="protein sequence ID" value="GAA1685937.1"/>
    <property type="molecule type" value="Genomic_DNA"/>
</dbReference>
<organism evidence="3 4">
    <name type="scientific">Fodinicola feengrottensis</name>
    <dbReference type="NCBI Taxonomy" id="435914"/>
    <lineage>
        <taxon>Bacteria</taxon>
        <taxon>Bacillati</taxon>
        <taxon>Actinomycetota</taxon>
        <taxon>Actinomycetes</taxon>
        <taxon>Mycobacteriales</taxon>
        <taxon>Fodinicola</taxon>
    </lineage>
</organism>
<reference evidence="3 4" key="1">
    <citation type="journal article" date="2019" name="Int. J. Syst. Evol. Microbiol.">
        <title>The Global Catalogue of Microorganisms (GCM) 10K type strain sequencing project: providing services to taxonomists for standard genome sequencing and annotation.</title>
        <authorList>
            <consortium name="The Broad Institute Genomics Platform"/>
            <consortium name="The Broad Institute Genome Sequencing Center for Infectious Disease"/>
            <person name="Wu L."/>
            <person name="Ma J."/>
        </authorList>
    </citation>
    <scope>NUCLEOTIDE SEQUENCE [LARGE SCALE GENOMIC DNA]</scope>
    <source>
        <strain evidence="3 4">JCM 14718</strain>
    </source>
</reference>
<sequence>MITLPTLLLLPYKHTPVGGDEARKAAAKELSKEAYKQHERSLLDRWLNDFMDWLSRHLSPGTQGSAANNWLLLIVVVAVFLLVAVLIWRYGLPAKTIRGGEPELKLGTGTADSHTNLADRYAADGRYAEAVRERLRAIVRSLEQRDLLDPRPGRTVTEIVAAVRRSLPDATDRLREGAQLFSDIWYGSRTASAADDATMREVFATVAAAKPSVSTDELVGAGWALPGSETDNGDEAQPR</sequence>
<evidence type="ECO:0000259" key="2">
    <source>
        <dbReference type="Pfam" id="PF13559"/>
    </source>
</evidence>
<feature type="transmembrane region" description="Helical" evidence="1">
    <location>
        <begin position="70"/>
        <end position="88"/>
    </location>
</feature>
<dbReference type="InterPro" id="IPR025403">
    <property type="entry name" value="TgpA-like_C"/>
</dbReference>
<gene>
    <name evidence="3" type="ORF">GCM10009765_39010</name>
</gene>
<dbReference type="RefSeq" id="WP_344311658.1">
    <property type="nucleotide sequence ID" value="NZ_BAAANY010000014.1"/>
</dbReference>
<proteinExistence type="predicted"/>
<keyword evidence="1" id="KW-1133">Transmembrane helix</keyword>